<reference evidence="1 2" key="1">
    <citation type="submission" date="2018-08" db="EMBL/GenBank/DDBJ databases">
        <title>Complete genome of the Arcobacter suis type strain LMG 26152.</title>
        <authorList>
            <person name="Miller W.G."/>
            <person name="Yee E."/>
            <person name="Bono J.L."/>
        </authorList>
    </citation>
    <scope>NUCLEOTIDE SEQUENCE [LARGE SCALE GENOMIC DNA]</scope>
    <source>
        <strain evidence="1 2">CECT 7833</strain>
    </source>
</reference>
<name>A0AAD0SPN4_9BACT</name>
<evidence type="ECO:0000313" key="1">
    <source>
        <dbReference type="EMBL" id="AXX89378.1"/>
    </source>
</evidence>
<protein>
    <submittedName>
        <fullName evidence="1">DUF3164 domain-containing protein</fullName>
    </submittedName>
</protein>
<dbReference type="InterPro" id="IPR021505">
    <property type="entry name" value="Phage_B3_Orf6"/>
</dbReference>
<gene>
    <name evidence="1" type="ORF">ASUIS_0887</name>
</gene>
<dbReference type="Proteomes" id="UP000263040">
    <property type="component" value="Chromosome"/>
</dbReference>
<organism evidence="1 2">
    <name type="scientific">Arcobacter suis CECT 7833</name>
    <dbReference type="NCBI Taxonomy" id="663365"/>
    <lineage>
        <taxon>Bacteria</taxon>
        <taxon>Pseudomonadati</taxon>
        <taxon>Campylobacterota</taxon>
        <taxon>Epsilonproteobacteria</taxon>
        <taxon>Campylobacterales</taxon>
        <taxon>Arcobacteraceae</taxon>
        <taxon>Arcobacter</taxon>
    </lineage>
</organism>
<dbReference type="RefSeq" id="WP_118885933.1">
    <property type="nucleotide sequence ID" value="NZ_CP032100.1"/>
</dbReference>
<accession>A0AAD0SPN4</accession>
<sequence length="221" mass="24857">MPKVNGAGQWCNKEGVYVHKDMVTIDKQLEDDVVERLTAGAIDLQVLLLRFKTQAFEECYGFVDLLRQKYNMERITSKSGTVTLKSFDGTKVVEIQVAKLISFDQKLSLAKEKIDEYLTLKTNGADAEIQTLITRVFDVKNGKVDAKQILSLKSYPIQHVLWKEAMTMIDDATEIAGTKSYIRFKHRKNGEVDGALENIVLDLAGLEIAVEDKKLVTGEQV</sequence>
<keyword evidence="2" id="KW-1185">Reference proteome</keyword>
<dbReference type="Pfam" id="PF11363">
    <property type="entry name" value="DUF3164"/>
    <property type="match status" value="1"/>
</dbReference>
<dbReference type="AlphaFoldDB" id="A0AAD0SPN4"/>
<proteinExistence type="predicted"/>
<dbReference type="EMBL" id="CP032100">
    <property type="protein sequence ID" value="AXX89378.1"/>
    <property type="molecule type" value="Genomic_DNA"/>
</dbReference>
<dbReference type="KEGG" id="asui:ASUIS_0887"/>
<evidence type="ECO:0000313" key="2">
    <source>
        <dbReference type="Proteomes" id="UP000263040"/>
    </source>
</evidence>